<dbReference type="GO" id="GO:0006886">
    <property type="term" value="P:intracellular protein transport"/>
    <property type="evidence" value="ECO:0007669"/>
    <property type="project" value="UniProtKB-UniRule"/>
</dbReference>
<evidence type="ECO:0000256" key="1">
    <source>
        <dbReference type="RuleBase" id="RU367026"/>
    </source>
</evidence>
<sequence>MIHLLFSLVVIEMALIMVLSFANPIRTLVVKGLDLLKQGRGPLVTKTVAATMLVVFGSTVYTITKIQKRSKDASIVSPSATDEVVMAHRLLEASLMGISLFLGMVIDRQHYYIREISSLRKSLEITKKLNQNHELLKRRVGGEETEKTKVITEVLSSYLGRNYGEEAFLLRDWYTDSDSFWSGIEVGGSVTGGGSEVGGSVTAGGGGGGGIVPAAGGSVKGGNSPGKVHKPNKQSLPKGHALPHLPQLKGFMFVLMHKRLQHCKLERHLIPHKPQLFVSEVTSTQRFLQQRDLGGNSPWLQANGLFLHSTTGGGPCCSTASFTFDNDDDETL</sequence>
<comment type="caution">
    <text evidence="3">The sequence shown here is derived from an EMBL/GenBank/DDBJ whole genome shotgun (WGS) entry which is preliminary data.</text>
</comment>
<comment type="similarity">
    <text evidence="1">Belongs to the BCAP29/BCAP31 family.</text>
</comment>
<dbReference type="PANTHER" id="PTHR12701">
    <property type="entry name" value="BCR-ASSOCIATED PROTEIN, BAP"/>
    <property type="match status" value="1"/>
</dbReference>
<name>A0AAN9FKG6_CROPI</name>
<keyword evidence="1" id="KW-0931">ER-Golgi transport</keyword>
<keyword evidence="1" id="KW-1133">Transmembrane helix</keyword>
<evidence type="ECO:0000256" key="2">
    <source>
        <dbReference type="SAM" id="MobiDB-lite"/>
    </source>
</evidence>
<keyword evidence="4" id="KW-1185">Reference proteome</keyword>
<dbReference type="GO" id="GO:0005789">
    <property type="term" value="C:endoplasmic reticulum membrane"/>
    <property type="evidence" value="ECO:0007669"/>
    <property type="project" value="UniProtKB-SubCell"/>
</dbReference>
<comment type="subcellular location">
    <subcellularLocation>
        <location evidence="1">Endoplasmic reticulum membrane</location>
        <topology evidence="1">Multi-pass membrane protein</topology>
    </subcellularLocation>
</comment>
<evidence type="ECO:0000313" key="3">
    <source>
        <dbReference type="EMBL" id="KAK7276861.1"/>
    </source>
</evidence>
<keyword evidence="1" id="KW-0653">Protein transport</keyword>
<protein>
    <recommendedName>
        <fullName evidence="1">Endoplasmic reticulum transmembrane protein</fullName>
    </recommendedName>
</protein>
<gene>
    <name evidence="3" type="ORF">RIF29_18007</name>
</gene>
<comment type="function">
    <text evidence="1">May play a role in anterograde transport of membrane proteins from the endoplasmic reticulum to the Golgi.</text>
</comment>
<dbReference type="Proteomes" id="UP001372338">
    <property type="component" value="Unassembled WGS sequence"/>
</dbReference>
<feature type="region of interest" description="Disordered" evidence="2">
    <location>
        <begin position="212"/>
        <end position="241"/>
    </location>
</feature>
<organism evidence="3 4">
    <name type="scientific">Crotalaria pallida</name>
    <name type="common">Smooth rattlebox</name>
    <name type="synonym">Crotalaria striata</name>
    <dbReference type="NCBI Taxonomy" id="3830"/>
    <lineage>
        <taxon>Eukaryota</taxon>
        <taxon>Viridiplantae</taxon>
        <taxon>Streptophyta</taxon>
        <taxon>Embryophyta</taxon>
        <taxon>Tracheophyta</taxon>
        <taxon>Spermatophyta</taxon>
        <taxon>Magnoliopsida</taxon>
        <taxon>eudicotyledons</taxon>
        <taxon>Gunneridae</taxon>
        <taxon>Pentapetalae</taxon>
        <taxon>rosids</taxon>
        <taxon>fabids</taxon>
        <taxon>Fabales</taxon>
        <taxon>Fabaceae</taxon>
        <taxon>Papilionoideae</taxon>
        <taxon>50 kb inversion clade</taxon>
        <taxon>genistoids sensu lato</taxon>
        <taxon>core genistoids</taxon>
        <taxon>Crotalarieae</taxon>
        <taxon>Crotalaria</taxon>
    </lineage>
</organism>
<reference evidence="3 4" key="1">
    <citation type="submission" date="2024-01" db="EMBL/GenBank/DDBJ databases">
        <title>The genomes of 5 underutilized Papilionoideae crops provide insights into root nodulation and disease resistanc.</title>
        <authorList>
            <person name="Yuan L."/>
        </authorList>
    </citation>
    <scope>NUCLEOTIDE SEQUENCE [LARGE SCALE GENOMIC DNA]</scope>
    <source>
        <strain evidence="3">ZHUSHIDOU_FW_LH</strain>
        <tissue evidence="3">Leaf</tissue>
    </source>
</reference>
<dbReference type="EMBL" id="JAYWIO010000003">
    <property type="protein sequence ID" value="KAK7276861.1"/>
    <property type="molecule type" value="Genomic_DNA"/>
</dbReference>
<keyword evidence="1" id="KW-0472">Membrane</keyword>
<evidence type="ECO:0000313" key="4">
    <source>
        <dbReference type="Proteomes" id="UP001372338"/>
    </source>
</evidence>
<dbReference type="PANTHER" id="PTHR12701:SF48">
    <property type="entry name" value="ENDOPLASMIC RETICULUM TRANSMEMBRANE PROTEIN"/>
    <property type="match status" value="1"/>
</dbReference>
<keyword evidence="1" id="KW-0813">Transport</keyword>
<proteinExistence type="inferred from homology"/>
<dbReference type="InterPro" id="IPR008417">
    <property type="entry name" value="BAP29/BAP31"/>
</dbReference>
<feature type="transmembrane region" description="Helical" evidence="1">
    <location>
        <begin position="6"/>
        <end position="22"/>
    </location>
</feature>
<dbReference type="GO" id="GO:0070973">
    <property type="term" value="P:protein localization to endoplasmic reticulum exit site"/>
    <property type="evidence" value="ECO:0007669"/>
    <property type="project" value="UniProtKB-UniRule"/>
</dbReference>
<feature type="transmembrane region" description="Helical" evidence="1">
    <location>
        <begin position="43"/>
        <end position="64"/>
    </location>
</feature>
<comment type="caution">
    <text evidence="1">Lacks conserved residue(s) required for the propagation of feature annotation.</text>
</comment>
<dbReference type="AlphaFoldDB" id="A0AAN9FKG6"/>
<accession>A0AAN9FKG6</accession>
<dbReference type="GO" id="GO:0006888">
    <property type="term" value="P:endoplasmic reticulum to Golgi vesicle-mediated transport"/>
    <property type="evidence" value="ECO:0007669"/>
    <property type="project" value="UniProtKB-UniRule"/>
</dbReference>
<keyword evidence="1" id="KW-0812">Transmembrane</keyword>
<keyword evidence="1" id="KW-0256">Endoplasmic reticulum</keyword>